<evidence type="ECO:0000313" key="3">
    <source>
        <dbReference type="Proteomes" id="UP000777784"/>
    </source>
</evidence>
<dbReference type="PROSITE" id="PS51186">
    <property type="entry name" value="GNAT"/>
    <property type="match status" value="1"/>
</dbReference>
<evidence type="ECO:0000259" key="1">
    <source>
        <dbReference type="PROSITE" id="PS51186"/>
    </source>
</evidence>
<dbReference type="Gene3D" id="3.40.630.30">
    <property type="match status" value="1"/>
</dbReference>
<accession>A0A948W5D3</accession>
<comment type="caution">
    <text evidence="2">The sequence shown here is derived from an EMBL/GenBank/DDBJ whole genome shotgun (WGS) entry which is preliminary data.</text>
</comment>
<protein>
    <submittedName>
        <fullName evidence="2">GNAT family N-acetyltransferase</fullName>
    </submittedName>
</protein>
<dbReference type="EMBL" id="JAHJDP010000019">
    <property type="protein sequence ID" value="MBU2689875.1"/>
    <property type="molecule type" value="Genomic_DNA"/>
</dbReference>
<gene>
    <name evidence="2" type="ORF">KJ970_03035</name>
</gene>
<dbReference type="SUPFAM" id="SSF55729">
    <property type="entry name" value="Acyl-CoA N-acyltransferases (Nat)"/>
    <property type="match status" value="1"/>
</dbReference>
<dbReference type="InterPro" id="IPR016181">
    <property type="entry name" value="Acyl_CoA_acyltransferase"/>
</dbReference>
<evidence type="ECO:0000313" key="2">
    <source>
        <dbReference type="EMBL" id="MBU2689875.1"/>
    </source>
</evidence>
<dbReference type="Proteomes" id="UP000777784">
    <property type="component" value="Unassembled WGS sequence"/>
</dbReference>
<dbReference type="CDD" id="cd04301">
    <property type="entry name" value="NAT_SF"/>
    <property type="match status" value="1"/>
</dbReference>
<dbReference type="AlphaFoldDB" id="A0A948W5D3"/>
<reference evidence="2" key="1">
    <citation type="submission" date="2021-05" db="EMBL/GenBank/DDBJ databases">
        <title>Energy efficiency and biological interactions define the core microbiome of deep oligotrophic groundwater.</title>
        <authorList>
            <person name="Mehrshad M."/>
            <person name="Lopez-Fernandez M."/>
            <person name="Bell E."/>
            <person name="Bernier-Latmani R."/>
            <person name="Bertilsson S."/>
            <person name="Dopson M."/>
        </authorList>
    </citation>
    <scope>NUCLEOTIDE SEQUENCE</scope>
    <source>
        <strain evidence="2">Modern_marine.mb.64</strain>
    </source>
</reference>
<feature type="domain" description="N-acetyltransferase" evidence="1">
    <location>
        <begin position="29"/>
        <end position="163"/>
    </location>
</feature>
<dbReference type="InterPro" id="IPR000182">
    <property type="entry name" value="GNAT_dom"/>
</dbReference>
<dbReference type="GO" id="GO:0016747">
    <property type="term" value="F:acyltransferase activity, transferring groups other than amino-acyl groups"/>
    <property type="evidence" value="ECO:0007669"/>
    <property type="project" value="InterPro"/>
</dbReference>
<organism evidence="2 3">
    <name type="scientific">Eiseniibacteriota bacterium</name>
    <dbReference type="NCBI Taxonomy" id="2212470"/>
    <lineage>
        <taxon>Bacteria</taxon>
        <taxon>Candidatus Eiseniibacteriota</taxon>
    </lineage>
</organism>
<name>A0A948W5D3_UNCEI</name>
<proteinExistence type="predicted"/>
<sequence>MPSENRRTAVESALRLYDIKTTDDFPPWLTFESLVQFLHENMRPYEDKPRDIAKALEYALSAAEGKGGFILVAARDSEMVGAIVILKTGMSGYIPENLLVFVGVQPSERGHGIGGRLVNEALDRCEGSMKLHVEYDNPAKRLYERIGFTTKYAEMRCSREERI</sequence>
<dbReference type="Pfam" id="PF13508">
    <property type="entry name" value="Acetyltransf_7"/>
    <property type="match status" value="1"/>
</dbReference>